<feature type="transmembrane region" description="Helical" evidence="8">
    <location>
        <begin position="282"/>
        <end position="304"/>
    </location>
</feature>
<feature type="transmembrane region" description="Helical" evidence="8">
    <location>
        <begin position="101"/>
        <end position="132"/>
    </location>
</feature>
<comment type="subcellular location">
    <subcellularLocation>
        <location evidence="1">Cell membrane</location>
        <topology evidence="1">Multi-pass membrane protein</topology>
    </subcellularLocation>
</comment>
<dbReference type="InterPro" id="IPR050297">
    <property type="entry name" value="LipidA_mod_glycosyltrf_83"/>
</dbReference>
<evidence type="ECO:0000256" key="7">
    <source>
        <dbReference type="ARBA" id="ARBA00023136"/>
    </source>
</evidence>
<keyword evidence="5 8" id="KW-0812">Transmembrane</keyword>
<feature type="transmembrane region" description="Helical" evidence="8">
    <location>
        <begin position="225"/>
        <end position="245"/>
    </location>
</feature>
<feature type="chain" id="PRO_5029813757" description="Glycosyltransferase RgtA/B/C/D-like domain-containing protein" evidence="9">
    <location>
        <begin position="19"/>
        <end position="531"/>
    </location>
</feature>
<feature type="transmembrane region" description="Helical" evidence="8">
    <location>
        <begin position="325"/>
        <end position="346"/>
    </location>
</feature>
<reference evidence="11" key="1">
    <citation type="journal article" date="2020" name="Appl. Environ. Microbiol.">
        <title>Diazotrophic Anaeromyxobacter Isolates from Soils.</title>
        <authorList>
            <person name="Masuda Y."/>
            <person name="Yamanaka H."/>
            <person name="Xu Z.X."/>
            <person name="Shiratori Y."/>
            <person name="Aono T."/>
            <person name="Amachi S."/>
            <person name="Senoo K."/>
            <person name="Itoh H."/>
        </authorList>
    </citation>
    <scope>NUCLEOTIDE SEQUENCE [LARGE SCALE GENOMIC DNA]</scope>
    <source>
        <strain evidence="11">R267</strain>
    </source>
</reference>
<evidence type="ECO:0000256" key="8">
    <source>
        <dbReference type="SAM" id="Phobius"/>
    </source>
</evidence>
<evidence type="ECO:0000256" key="2">
    <source>
        <dbReference type="ARBA" id="ARBA00022475"/>
    </source>
</evidence>
<keyword evidence="2" id="KW-1003">Cell membrane</keyword>
<proteinExistence type="predicted"/>
<comment type="caution">
    <text evidence="10">The sequence shown here is derived from an EMBL/GenBank/DDBJ whole genome shotgun (WGS) entry which is preliminary data.</text>
</comment>
<keyword evidence="7 8" id="KW-0472">Membrane</keyword>
<keyword evidence="9" id="KW-0732">Signal</keyword>
<feature type="signal peptide" evidence="9">
    <location>
        <begin position="1"/>
        <end position="18"/>
    </location>
</feature>
<dbReference type="PANTHER" id="PTHR33908:SF11">
    <property type="entry name" value="MEMBRANE PROTEIN"/>
    <property type="match status" value="1"/>
</dbReference>
<evidence type="ECO:0000256" key="6">
    <source>
        <dbReference type="ARBA" id="ARBA00022989"/>
    </source>
</evidence>
<dbReference type="GO" id="GO:0009103">
    <property type="term" value="P:lipopolysaccharide biosynthetic process"/>
    <property type="evidence" value="ECO:0007669"/>
    <property type="project" value="UniProtKB-ARBA"/>
</dbReference>
<organism evidence="10 11">
    <name type="scientific">Anaeromyxobacter diazotrophicus</name>
    <dbReference type="NCBI Taxonomy" id="2590199"/>
    <lineage>
        <taxon>Bacteria</taxon>
        <taxon>Pseudomonadati</taxon>
        <taxon>Myxococcota</taxon>
        <taxon>Myxococcia</taxon>
        <taxon>Myxococcales</taxon>
        <taxon>Cystobacterineae</taxon>
        <taxon>Anaeromyxobacteraceae</taxon>
        <taxon>Anaeromyxobacter</taxon>
    </lineage>
</organism>
<evidence type="ECO:0000256" key="9">
    <source>
        <dbReference type="SAM" id="SignalP"/>
    </source>
</evidence>
<protein>
    <recommendedName>
        <fullName evidence="12">Glycosyltransferase RgtA/B/C/D-like domain-containing protein</fullName>
    </recommendedName>
</protein>
<dbReference type="PANTHER" id="PTHR33908">
    <property type="entry name" value="MANNOSYLTRANSFERASE YKCB-RELATED"/>
    <property type="match status" value="1"/>
</dbReference>
<evidence type="ECO:0000256" key="4">
    <source>
        <dbReference type="ARBA" id="ARBA00022679"/>
    </source>
</evidence>
<dbReference type="GO" id="GO:0005886">
    <property type="term" value="C:plasma membrane"/>
    <property type="evidence" value="ECO:0007669"/>
    <property type="project" value="UniProtKB-SubCell"/>
</dbReference>
<keyword evidence="6 8" id="KW-1133">Transmembrane helix</keyword>
<evidence type="ECO:0000256" key="3">
    <source>
        <dbReference type="ARBA" id="ARBA00022676"/>
    </source>
</evidence>
<feature type="transmembrane region" description="Helical" evidence="8">
    <location>
        <begin position="33"/>
        <end position="50"/>
    </location>
</feature>
<evidence type="ECO:0000313" key="11">
    <source>
        <dbReference type="Proteomes" id="UP000503640"/>
    </source>
</evidence>
<keyword evidence="3" id="KW-0328">Glycosyltransferase</keyword>
<keyword evidence="4" id="KW-0808">Transferase</keyword>
<dbReference type="EMBL" id="BJTG01000009">
    <property type="protein sequence ID" value="GEJ58828.1"/>
    <property type="molecule type" value="Genomic_DNA"/>
</dbReference>
<gene>
    <name evidence="10" type="ORF">AMYX_35690</name>
</gene>
<evidence type="ECO:0000256" key="5">
    <source>
        <dbReference type="ARBA" id="ARBA00022692"/>
    </source>
</evidence>
<sequence>MRHLLPLAWAALTFAVLAATAPAQGIGRDESVYLVAGESYAAFWGGLLRSPRAALATRDRAFAVNHEHPPLAKELYGATHALFTERLGWTSHLQGARLGACAFGALLSALLASIGLELAGLAGGLLAPALFWAVPRHFYHGHPAALDLPITALWLAVVLAYRRSLSPAPTRAAKFGRAAIAGLAFGAAVATKHNAWFLPPLLLAHWALSRALARRRGEPFGPLPLAFPAMAILGPAVLLASWPWLWRDGWARLGAYLAFHLQHENYSWLYLGRILREPPFPVAYPFVVTALTVPAAVLLVYCGGFLHALGRLVAERRTRAASDELLWLLQAAFSIALIAWPTVPIFGGVKHWLPSMPFLALLGARALAAAGRALWPARAGAVTAALGLAALAPGAWAVAHLHPYGTAAYNELAGGAPGAATLGMQRQYWGDAPVGLLAAIDAHAAPGARIWWQETTALAVRAYQRDGRLRADLRWASGPEEADLSLWQFHQEFRDKEYRTWTAFGDARPVEVLALDEVPLATVYARPGAWR</sequence>
<evidence type="ECO:0000256" key="1">
    <source>
        <dbReference type="ARBA" id="ARBA00004651"/>
    </source>
</evidence>
<accession>A0A7I9VRF6</accession>
<dbReference type="Proteomes" id="UP000503640">
    <property type="component" value="Unassembled WGS sequence"/>
</dbReference>
<dbReference type="AlphaFoldDB" id="A0A7I9VRF6"/>
<name>A0A7I9VRF6_9BACT</name>
<dbReference type="RefSeq" id="WP_176067754.1">
    <property type="nucleotide sequence ID" value="NZ_BJTG01000009.1"/>
</dbReference>
<feature type="transmembrane region" description="Helical" evidence="8">
    <location>
        <begin position="144"/>
        <end position="161"/>
    </location>
</feature>
<dbReference type="GO" id="GO:0016763">
    <property type="term" value="F:pentosyltransferase activity"/>
    <property type="evidence" value="ECO:0007669"/>
    <property type="project" value="TreeGrafter"/>
</dbReference>
<keyword evidence="11" id="KW-1185">Reference proteome</keyword>
<evidence type="ECO:0008006" key="12">
    <source>
        <dbReference type="Google" id="ProtNLM"/>
    </source>
</evidence>
<feature type="transmembrane region" description="Helical" evidence="8">
    <location>
        <begin position="380"/>
        <end position="399"/>
    </location>
</feature>
<evidence type="ECO:0000313" key="10">
    <source>
        <dbReference type="EMBL" id="GEJ58828.1"/>
    </source>
</evidence>